<dbReference type="PANTHER" id="PTHR43423:SF1">
    <property type="entry name" value="ABC TRANSPORTER I FAMILY MEMBER 17"/>
    <property type="match status" value="1"/>
</dbReference>
<dbReference type="AlphaFoldDB" id="A0AAX4HTN1"/>
<evidence type="ECO:0000256" key="3">
    <source>
        <dbReference type="ARBA" id="ARBA00022840"/>
    </source>
</evidence>
<feature type="domain" description="ABC transporter" evidence="4">
    <location>
        <begin position="6"/>
        <end position="248"/>
    </location>
</feature>
<dbReference type="InterPro" id="IPR003439">
    <property type="entry name" value="ABC_transporter-like_ATP-bd"/>
</dbReference>
<sequence length="253" mass="28450">MRNHVVNTNEFSFWYGDFQALRSLTFNISAFKITALIGPSGCGKSTFLKCLNRINERGNVVSHEGSIQVFGQDIYHPTVALPELRKQVGMVFQKPNPLPLSIYENVIFGARTHIKKIKASELDDMVESSLKRVGLWDDLKDQLNRSALTLSLEKQQRLCIARLLPLKPKLLLLDEPCSALDPAGIEAIETLIKDLKKDYSIIIVTHSMSQAKRVSDETIFMYMGELVEMGQTEALFNTPKEAKTAAYIEGRFG</sequence>
<dbReference type="GO" id="GO:0016020">
    <property type="term" value="C:membrane"/>
    <property type="evidence" value="ECO:0007669"/>
    <property type="project" value="InterPro"/>
</dbReference>
<keyword evidence="3 5" id="KW-0067">ATP-binding</keyword>
<evidence type="ECO:0000313" key="5">
    <source>
        <dbReference type="EMBL" id="WPU66300.1"/>
    </source>
</evidence>
<keyword evidence="1" id="KW-0813">Transport</keyword>
<evidence type="ECO:0000256" key="1">
    <source>
        <dbReference type="ARBA" id="ARBA00022592"/>
    </source>
</evidence>
<dbReference type="InterPro" id="IPR027417">
    <property type="entry name" value="P-loop_NTPase"/>
</dbReference>
<reference evidence="5 6" key="1">
    <citation type="submission" date="2023-11" db="EMBL/GenBank/DDBJ databases">
        <title>Peredibacter starrii A3.12.</title>
        <authorList>
            <person name="Mitchell R.J."/>
        </authorList>
    </citation>
    <scope>NUCLEOTIDE SEQUENCE [LARGE SCALE GENOMIC DNA]</scope>
    <source>
        <strain evidence="5 6">A3.12</strain>
    </source>
</reference>
<evidence type="ECO:0000256" key="2">
    <source>
        <dbReference type="ARBA" id="ARBA00022741"/>
    </source>
</evidence>
<keyword evidence="2" id="KW-0547">Nucleotide-binding</keyword>
<dbReference type="PROSITE" id="PS50893">
    <property type="entry name" value="ABC_TRANSPORTER_2"/>
    <property type="match status" value="1"/>
</dbReference>
<gene>
    <name evidence="5" type="ORF">SOO65_06025</name>
</gene>
<dbReference type="GO" id="GO:0005315">
    <property type="term" value="F:phosphate transmembrane transporter activity"/>
    <property type="evidence" value="ECO:0007669"/>
    <property type="project" value="InterPro"/>
</dbReference>
<evidence type="ECO:0000313" key="6">
    <source>
        <dbReference type="Proteomes" id="UP001324634"/>
    </source>
</evidence>
<dbReference type="RefSeq" id="WP_321398375.1">
    <property type="nucleotide sequence ID" value="NZ_CP139487.1"/>
</dbReference>
<dbReference type="GO" id="GO:0016887">
    <property type="term" value="F:ATP hydrolysis activity"/>
    <property type="evidence" value="ECO:0007669"/>
    <property type="project" value="InterPro"/>
</dbReference>
<organism evidence="5 6">
    <name type="scientific">Peredibacter starrii</name>
    <dbReference type="NCBI Taxonomy" id="28202"/>
    <lineage>
        <taxon>Bacteria</taxon>
        <taxon>Pseudomonadati</taxon>
        <taxon>Bdellovibrionota</taxon>
        <taxon>Bacteriovoracia</taxon>
        <taxon>Bacteriovoracales</taxon>
        <taxon>Bacteriovoracaceae</taxon>
        <taxon>Peredibacter</taxon>
    </lineage>
</organism>
<protein>
    <submittedName>
        <fullName evidence="5">Phosphate ABC transporter ATP-binding protein</fullName>
    </submittedName>
</protein>
<dbReference type="InterPro" id="IPR005670">
    <property type="entry name" value="PstB-like"/>
</dbReference>
<dbReference type="Pfam" id="PF00005">
    <property type="entry name" value="ABC_tran"/>
    <property type="match status" value="1"/>
</dbReference>
<proteinExistence type="predicted"/>
<keyword evidence="6" id="KW-1185">Reference proteome</keyword>
<dbReference type="Proteomes" id="UP001324634">
    <property type="component" value="Chromosome"/>
</dbReference>
<evidence type="ECO:0000259" key="4">
    <source>
        <dbReference type="PROSITE" id="PS50893"/>
    </source>
</evidence>
<dbReference type="Gene3D" id="3.40.50.300">
    <property type="entry name" value="P-loop containing nucleotide triphosphate hydrolases"/>
    <property type="match status" value="1"/>
</dbReference>
<dbReference type="PANTHER" id="PTHR43423">
    <property type="entry name" value="ABC TRANSPORTER I FAMILY MEMBER 17"/>
    <property type="match status" value="1"/>
</dbReference>
<dbReference type="SUPFAM" id="SSF52540">
    <property type="entry name" value="P-loop containing nucleoside triphosphate hydrolases"/>
    <property type="match status" value="1"/>
</dbReference>
<dbReference type="KEGG" id="psti:SOO65_06025"/>
<accession>A0AAX4HTN1</accession>
<dbReference type="EMBL" id="CP139487">
    <property type="protein sequence ID" value="WPU66300.1"/>
    <property type="molecule type" value="Genomic_DNA"/>
</dbReference>
<dbReference type="CDD" id="cd03260">
    <property type="entry name" value="ABC_PstB_phosphate_transporter"/>
    <property type="match status" value="1"/>
</dbReference>
<dbReference type="GO" id="GO:0005524">
    <property type="term" value="F:ATP binding"/>
    <property type="evidence" value="ECO:0007669"/>
    <property type="project" value="UniProtKB-KW"/>
</dbReference>
<dbReference type="GO" id="GO:0035435">
    <property type="term" value="P:phosphate ion transmembrane transport"/>
    <property type="evidence" value="ECO:0007669"/>
    <property type="project" value="InterPro"/>
</dbReference>
<dbReference type="InterPro" id="IPR003593">
    <property type="entry name" value="AAA+_ATPase"/>
</dbReference>
<name>A0AAX4HTN1_9BACT</name>
<dbReference type="SMART" id="SM00382">
    <property type="entry name" value="AAA"/>
    <property type="match status" value="1"/>
</dbReference>
<keyword evidence="1" id="KW-0592">Phosphate transport</keyword>